<dbReference type="AlphaFoldDB" id="A0A7Y6IB17"/>
<evidence type="ECO:0000313" key="2">
    <source>
        <dbReference type="Proteomes" id="UP000586042"/>
    </source>
</evidence>
<gene>
    <name evidence="1" type="ORF">HTZ77_19765</name>
</gene>
<accession>A0A7Y6IB17</accession>
<comment type="caution">
    <text evidence="1">The sequence shown here is derived from an EMBL/GenBank/DDBJ whole genome shotgun (WGS) entry which is preliminary data.</text>
</comment>
<evidence type="ECO:0000313" key="1">
    <source>
        <dbReference type="EMBL" id="NUW33654.1"/>
    </source>
</evidence>
<dbReference type="RefSeq" id="WP_175591087.1">
    <property type="nucleotide sequence ID" value="NZ_JABWGN010000007.1"/>
</dbReference>
<proteinExistence type="predicted"/>
<organism evidence="1 2">
    <name type="scientific">Nonomuraea montanisoli</name>
    <dbReference type="NCBI Taxonomy" id="2741721"/>
    <lineage>
        <taxon>Bacteria</taxon>
        <taxon>Bacillati</taxon>
        <taxon>Actinomycetota</taxon>
        <taxon>Actinomycetes</taxon>
        <taxon>Streptosporangiales</taxon>
        <taxon>Streptosporangiaceae</taxon>
        <taxon>Nonomuraea</taxon>
    </lineage>
</organism>
<dbReference type="Proteomes" id="UP000586042">
    <property type="component" value="Unassembled WGS sequence"/>
</dbReference>
<keyword evidence="2" id="KW-1185">Reference proteome</keyword>
<name>A0A7Y6IB17_9ACTN</name>
<sequence length="162" mass="17847">MNGLWSKVGCRATIAQMRYSPERTRDCAAWLVGRQATVVGIVRHGAYALIELDGEREESPGGVLRWPVHWDDLEIYNSLPQPGQADVYRLGLSKGTRRAIQHAVPADSTVSLCGMRARPLPLLEWSLPFVPTAARACSECVLELEQRAKLAAVSGRTSPEPR</sequence>
<dbReference type="EMBL" id="JABWGN010000007">
    <property type="protein sequence ID" value="NUW33654.1"/>
    <property type="molecule type" value="Genomic_DNA"/>
</dbReference>
<protein>
    <submittedName>
        <fullName evidence="1">Uncharacterized protein</fullName>
    </submittedName>
</protein>
<reference evidence="1 2" key="1">
    <citation type="submission" date="2020-06" db="EMBL/GenBank/DDBJ databases">
        <title>Nonomuraea sp. SMC257, a novel actinomycete isolated from soil.</title>
        <authorList>
            <person name="Chanama M."/>
        </authorList>
    </citation>
    <scope>NUCLEOTIDE SEQUENCE [LARGE SCALE GENOMIC DNA]</scope>
    <source>
        <strain evidence="1 2">SMC257</strain>
    </source>
</reference>